<accession>A0A0G4GHS3</accession>
<dbReference type="GO" id="GO:0005634">
    <property type="term" value="C:nucleus"/>
    <property type="evidence" value="ECO:0007669"/>
    <property type="project" value="UniProtKB-SubCell"/>
</dbReference>
<name>A0A0G4GHS3_VITBC</name>
<feature type="compositionally biased region" description="Basic and acidic residues" evidence="6">
    <location>
        <begin position="579"/>
        <end position="593"/>
    </location>
</feature>
<dbReference type="Gene3D" id="1.20.5.2050">
    <property type="match status" value="3"/>
</dbReference>
<feature type="region of interest" description="Disordered" evidence="6">
    <location>
        <begin position="290"/>
        <end position="355"/>
    </location>
</feature>
<keyword evidence="5" id="KW-0539">Nucleus</keyword>
<dbReference type="InterPro" id="IPR001471">
    <property type="entry name" value="AP2/ERF_dom"/>
</dbReference>
<feature type="domain" description="AP2/ERF" evidence="7">
    <location>
        <begin position="120"/>
        <end position="171"/>
    </location>
</feature>
<dbReference type="AlphaFoldDB" id="A0A0G4GHS3"/>
<proteinExistence type="predicted"/>
<dbReference type="GO" id="GO:0003700">
    <property type="term" value="F:DNA-binding transcription factor activity"/>
    <property type="evidence" value="ECO:0007669"/>
    <property type="project" value="InterPro"/>
</dbReference>
<dbReference type="PhylomeDB" id="A0A0G4GHS3"/>
<dbReference type="Proteomes" id="UP000041254">
    <property type="component" value="Unassembled WGS sequence"/>
</dbReference>
<evidence type="ECO:0000256" key="2">
    <source>
        <dbReference type="ARBA" id="ARBA00023015"/>
    </source>
</evidence>
<evidence type="ECO:0000256" key="6">
    <source>
        <dbReference type="SAM" id="MobiDB-lite"/>
    </source>
</evidence>
<keyword evidence="9" id="KW-1185">Reference proteome</keyword>
<reference evidence="8 9" key="1">
    <citation type="submission" date="2014-11" db="EMBL/GenBank/DDBJ databases">
        <authorList>
            <person name="Zhu J."/>
            <person name="Qi W."/>
            <person name="Song R."/>
        </authorList>
    </citation>
    <scope>NUCLEOTIDE SEQUENCE [LARGE SCALE GENOMIC DNA]</scope>
</reference>
<dbReference type="OrthoDB" id="349057at2759"/>
<evidence type="ECO:0000313" key="9">
    <source>
        <dbReference type="Proteomes" id="UP000041254"/>
    </source>
</evidence>
<evidence type="ECO:0000256" key="3">
    <source>
        <dbReference type="ARBA" id="ARBA00023125"/>
    </source>
</evidence>
<protein>
    <recommendedName>
        <fullName evidence="7">AP2/ERF domain-containing protein</fullName>
    </recommendedName>
</protein>
<dbReference type="Pfam" id="PF00847">
    <property type="entry name" value="AP2"/>
    <property type="match status" value="2"/>
</dbReference>
<organism evidence="8 9">
    <name type="scientific">Vitrella brassicaformis (strain CCMP3155)</name>
    <dbReference type="NCBI Taxonomy" id="1169540"/>
    <lineage>
        <taxon>Eukaryota</taxon>
        <taxon>Sar</taxon>
        <taxon>Alveolata</taxon>
        <taxon>Colpodellida</taxon>
        <taxon>Vitrellaceae</taxon>
        <taxon>Vitrella</taxon>
    </lineage>
</organism>
<feature type="domain" description="AP2/ERF" evidence="7">
    <location>
        <begin position="435"/>
        <end position="487"/>
    </location>
</feature>
<keyword evidence="3" id="KW-0238">DNA-binding</keyword>
<dbReference type="InParanoid" id="A0A0G4GHS3"/>
<keyword evidence="4" id="KW-0804">Transcription</keyword>
<sequence length="605" mass="65891">MMGHYGHSSPLTPGCHPLSVSATRVGVSGPVGVGHPASHIPLRPPSLPALCYPAGVPGYGVAPQYPSMPLTAATAHRRAMDVVVSPWPSPGGGIAAYRPIAIGSRPATVPTGPLSEHQSGVTGVSFHKVNNAWQANWQESGIHKGKSFSVRRHGFEGAKMAAIAHRREMERLHYYYDEQRGSLMAIPPAERHRQGAVDDHSGPQEETDTTDGGTGPHETRAGGQPAATSAADIEGARRVEEDIMLTKLLEGVRATDPHSGGLYEIATLTVAGQQTRAIRWRPTDVCVASDRRDVQDQGLADPPKRHLPSSPPVNPCNGRDPSLDGSRSPKRQRTELPQNDSHHKGRPMCETNKTVVTKRVPEHTSDVPGACWQALSRSWAASWYEKGDKRRKHKFFSASKHGFDKAKALAEQHRRTMELTGRAVVRRRFDPEHQSGVKGVSFNKCNNLWQASWRESGIEKKKAFSVRRHGYEGAKKAAIAHRREMERQHYTFRNKGEAGLCSPRDDQATSPSRNALAESSTASPADLSFPLYPELMAKAVMAPQTTAPLPTASTTQTAAASPLSDRFGLGHRLTGVATERGKSNRRERGRGDTSVRQTEAARINF</sequence>
<dbReference type="VEuPathDB" id="CryptoDB:Vbra_17820"/>
<evidence type="ECO:0000256" key="1">
    <source>
        <dbReference type="ARBA" id="ARBA00004123"/>
    </source>
</evidence>
<comment type="subcellular location">
    <subcellularLocation>
        <location evidence="1">Nucleus</location>
    </subcellularLocation>
</comment>
<evidence type="ECO:0000256" key="5">
    <source>
        <dbReference type="ARBA" id="ARBA00023242"/>
    </source>
</evidence>
<dbReference type="EMBL" id="CDMY01000668">
    <property type="protein sequence ID" value="CEM29285.1"/>
    <property type="molecule type" value="Genomic_DNA"/>
</dbReference>
<dbReference type="OMA" id="GHPASHI"/>
<gene>
    <name evidence="8" type="ORF">Vbra_17820</name>
</gene>
<feature type="region of interest" description="Disordered" evidence="6">
    <location>
        <begin position="191"/>
        <end position="235"/>
    </location>
</feature>
<dbReference type="GO" id="GO:0003677">
    <property type="term" value="F:DNA binding"/>
    <property type="evidence" value="ECO:0007669"/>
    <property type="project" value="UniProtKB-KW"/>
</dbReference>
<feature type="compositionally biased region" description="Basic and acidic residues" evidence="6">
    <location>
        <begin position="191"/>
        <end position="203"/>
    </location>
</feature>
<evidence type="ECO:0000256" key="4">
    <source>
        <dbReference type="ARBA" id="ARBA00023163"/>
    </source>
</evidence>
<evidence type="ECO:0000259" key="7">
    <source>
        <dbReference type="Pfam" id="PF00847"/>
    </source>
</evidence>
<feature type="region of interest" description="Disordered" evidence="6">
    <location>
        <begin position="575"/>
        <end position="605"/>
    </location>
</feature>
<feature type="region of interest" description="Disordered" evidence="6">
    <location>
        <begin position="494"/>
        <end position="523"/>
    </location>
</feature>
<keyword evidence="2" id="KW-0805">Transcription regulation</keyword>
<feature type="compositionally biased region" description="Polar residues" evidence="6">
    <location>
        <begin position="508"/>
        <end position="523"/>
    </location>
</feature>
<evidence type="ECO:0000313" key="8">
    <source>
        <dbReference type="EMBL" id="CEM29285.1"/>
    </source>
</evidence>